<keyword evidence="6 8" id="KW-1133">Transmembrane helix</keyword>
<evidence type="ECO:0000259" key="9">
    <source>
        <dbReference type="Pfam" id="PF04535"/>
    </source>
</evidence>
<keyword evidence="11" id="KW-1185">Reference proteome</keyword>
<comment type="similarity">
    <text evidence="2 8">Belongs to the Casparian strip membrane proteins (CASP) family.</text>
</comment>
<comment type="caution">
    <text evidence="10">The sequence shown here is derived from an EMBL/GenBank/DDBJ whole genome shotgun (WGS) entry which is preliminary data.</text>
</comment>
<evidence type="ECO:0000256" key="5">
    <source>
        <dbReference type="ARBA" id="ARBA00022692"/>
    </source>
</evidence>
<feature type="transmembrane region" description="Helical" evidence="8">
    <location>
        <begin position="173"/>
        <end position="192"/>
    </location>
</feature>
<dbReference type="NCBIfam" id="TIGR01569">
    <property type="entry name" value="A_tha_TIGR01569"/>
    <property type="match status" value="1"/>
</dbReference>
<dbReference type="GO" id="GO:0005886">
    <property type="term" value="C:plasma membrane"/>
    <property type="evidence" value="ECO:0007669"/>
    <property type="project" value="UniProtKB-SubCell"/>
</dbReference>
<organism evidence="10 11">
    <name type="scientific">Adiantum capillus-veneris</name>
    <name type="common">Maidenhair fern</name>
    <dbReference type="NCBI Taxonomy" id="13818"/>
    <lineage>
        <taxon>Eukaryota</taxon>
        <taxon>Viridiplantae</taxon>
        <taxon>Streptophyta</taxon>
        <taxon>Embryophyta</taxon>
        <taxon>Tracheophyta</taxon>
        <taxon>Polypodiopsida</taxon>
        <taxon>Polypodiidae</taxon>
        <taxon>Polypodiales</taxon>
        <taxon>Pteridineae</taxon>
        <taxon>Pteridaceae</taxon>
        <taxon>Vittarioideae</taxon>
        <taxon>Adiantum</taxon>
    </lineage>
</organism>
<dbReference type="PANTHER" id="PTHR33573">
    <property type="entry name" value="CASP-LIKE PROTEIN 4A4"/>
    <property type="match status" value="1"/>
</dbReference>
<accession>A0A9D4UTU5</accession>
<evidence type="ECO:0000256" key="8">
    <source>
        <dbReference type="RuleBase" id="RU361233"/>
    </source>
</evidence>
<dbReference type="InterPro" id="IPR006702">
    <property type="entry name" value="CASP_dom"/>
</dbReference>
<feature type="transmembrane region" description="Helical" evidence="8">
    <location>
        <begin position="204"/>
        <end position="232"/>
    </location>
</feature>
<evidence type="ECO:0000256" key="1">
    <source>
        <dbReference type="ARBA" id="ARBA00004651"/>
    </source>
</evidence>
<comment type="subcellular location">
    <subcellularLocation>
        <location evidence="1 8">Cell membrane</location>
        <topology evidence="1 8">Multi-pass membrane protein</topology>
    </subcellularLocation>
</comment>
<comment type="caution">
    <text evidence="8">Lacks conserved residue(s) required for the propagation of feature annotation.</text>
</comment>
<proteinExistence type="inferred from homology"/>
<dbReference type="Proteomes" id="UP000886520">
    <property type="component" value="Chromosome 11"/>
</dbReference>
<feature type="transmembrane region" description="Helical" evidence="8">
    <location>
        <begin position="128"/>
        <end position="153"/>
    </location>
</feature>
<keyword evidence="5 8" id="KW-0812">Transmembrane</keyword>
<reference evidence="10" key="1">
    <citation type="submission" date="2021-01" db="EMBL/GenBank/DDBJ databases">
        <title>Adiantum capillus-veneris genome.</title>
        <authorList>
            <person name="Fang Y."/>
            <person name="Liao Q."/>
        </authorList>
    </citation>
    <scope>NUCLEOTIDE SEQUENCE</scope>
    <source>
        <strain evidence="10">H3</strain>
        <tissue evidence="10">Leaf</tissue>
    </source>
</reference>
<dbReference type="PANTHER" id="PTHR33573:SF30">
    <property type="entry name" value="CASP-LIKE PROTEIN 2C1-RELATED"/>
    <property type="match status" value="1"/>
</dbReference>
<dbReference type="Pfam" id="PF04535">
    <property type="entry name" value="CASP_dom"/>
    <property type="match status" value="1"/>
</dbReference>
<evidence type="ECO:0000256" key="3">
    <source>
        <dbReference type="ARBA" id="ARBA00011489"/>
    </source>
</evidence>
<evidence type="ECO:0000313" key="10">
    <source>
        <dbReference type="EMBL" id="KAI5073726.1"/>
    </source>
</evidence>
<sequence length="260" mass="28771">MQHPTRFQAASMQDCNEGGPWDEAFFKRKKTKKRQKLHRGMRLLLGGIIIKALWLVTAAEEEEEEEGDMASRKQGAREGLWSMGVRLLTTLLCITSLILLLKAKQTVRRAVGLGYIAQTVKYSDTSGFIYLVYINILVAAYGLIVFVSLIPSALGKSCSGKCSRWTIFVLDQVFAYVLLSAVSAATEVLYLADKGMSKTQWEALCPTYGFFCHMVSASVAIGSVAVVLLAVLSVSSAQSLFHNFYTRALYTTKMRHSSLT</sequence>
<feature type="domain" description="Casparian strip membrane protein" evidence="9">
    <location>
        <begin position="82"/>
        <end position="228"/>
    </location>
</feature>
<comment type="subunit">
    <text evidence="3 8">Homodimer and heterodimers.</text>
</comment>
<evidence type="ECO:0000256" key="7">
    <source>
        <dbReference type="ARBA" id="ARBA00023136"/>
    </source>
</evidence>
<evidence type="ECO:0000313" key="11">
    <source>
        <dbReference type="Proteomes" id="UP000886520"/>
    </source>
</evidence>
<dbReference type="AlphaFoldDB" id="A0A9D4UTU5"/>
<feature type="transmembrane region" description="Helical" evidence="8">
    <location>
        <begin position="79"/>
        <end position="101"/>
    </location>
</feature>
<evidence type="ECO:0000256" key="6">
    <source>
        <dbReference type="ARBA" id="ARBA00022989"/>
    </source>
</evidence>
<feature type="transmembrane region" description="Helical" evidence="8">
    <location>
        <begin position="40"/>
        <end position="59"/>
    </location>
</feature>
<evidence type="ECO:0000256" key="4">
    <source>
        <dbReference type="ARBA" id="ARBA00022475"/>
    </source>
</evidence>
<gene>
    <name evidence="10" type="ORF">GOP47_0011739</name>
</gene>
<evidence type="ECO:0000256" key="2">
    <source>
        <dbReference type="ARBA" id="ARBA00007651"/>
    </source>
</evidence>
<protein>
    <recommendedName>
        <fullName evidence="8">CASP-like protein</fullName>
    </recommendedName>
</protein>
<dbReference type="InterPro" id="IPR006459">
    <property type="entry name" value="CASP/CASPL"/>
</dbReference>
<dbReference type="OrthoDB" id="749363at2759"/>
<dbReference type="EMBL" id="JABFUD020000011">
    <property type="protein sequence ID" value="KAI5073726.1"/>
    <property type="molecule type" value="Genomic_DNA"/>
</dbReference>
<keyword evidence="7 8" id="KW-0472">Membrane</keyword>
<keyword evidence="4 8" id="KW-1003">Cell membrane</keyword>
<name>A0A9D4UTU5_ADICA</name>